<organism evidence="3 4">
    <name type="scientific">Xanthomonas graminis pv. arrhenatheri LMG 727</name>
    <dbReference type="NCBI Taxonomy" id="1195923"/>
    <lineage>
        <taxon>Bacteria</taxon>
        <taxon>Pseudomonadati</taxon>
        <taxon>Pseudomonadota</taxon>
        <taxon>Gammaproteobacteria</taxon>
        <taxon>Lysobacterales</taxon>
        <taxon>Lysobacteraceae</taxon>
        <taxon>Xanthomonas</taxon>
        <taxon>Xanthomonas translucens group</taxon>
        <taxon>Xanthomonas graminis</taxon>
    </lineage>
</organism>
<dbReference type="Proteomes" id="UP000046187">
    <property type="component" value="Unassembled WGS sequence"/>
</dbReference>
<reference evidence="4" key="1">
    <citation type="submission" date="2015-07" db="EMBL/GenBank/DDBJ databases">
        <authorList>
            <person name="Wibberg D."/>
        </authorList>
    </citation>
    <scope>NUCLEOTIDE SEQUENCE [LARGE SCALE GENOMIC DNA]</scope>
</reference>
<dbReference type="EMBL" id="CXOI01000023">
    <property type="protein sequence ID" value="CTP86121.1"/>
    <property type="molecule type" value="Genomic_DNA"/>
</dbReference>
<feature type="transmembrane region" description="Helical" evidence="2">
    <location>
        <begin position="36"/>
        <end position="64"/>
    </location>
</feature>
<dbReference type="InterPro" id="IPR025291">
    <property type="entry name" value="DUF4153"/>
</dbReference>
<feature type="transmembrane region" description="Helical" evidence="2">
    <location>
        <begin position="12"/>
        <end position="30"/>
    </location>
</feature>
<feature type="transmembrane region" description="Helical" evidence="2">
    <location>
        <begin position="254"/>
        <end position="274"/>
    </location>
</feature>
<keyword evidence="2" id="KW-0472">Membrane</keyword>
<feature type="transmembrane region" description="Helical" evidence="2">
    <location>
        <begin position="188"/>
        <end position="205"/>
    </location>
</feature>
<dbReference type="RefSeq" id="WP_053834993.1">
    <property type="nucleotide sequence ID" value="NZ_CXOI01000023.1"/>
</dbReference>
<dbReference type="AlphaFoldDB" id="A0A0K2ZK33"/>
<accession>A0A0K2ZK33</accession>
<feature type="transmembrane region" description="Helical" evidence="2">
    <location>
        <begin position="76"/>
        <end position="94"/>
    </location>
</feature>
<protein>
    <recommendedName>
        <fullName evidence="5">DUF4153 domain-containing protein</fullName>
    </recommendedName>
</protein>
<feature type="transmembrane region" description="Helical" evidence="2">
    <location>
        <begin position="325"/>
        <end position="344"/>
    </location>
</feature>
<feature type="transmembrane region" description="Helical" evidence="2">
    <location>
        <begin position="295"/>
        <end position="313"/>
    </location>
</feature>
<evidence type="ECO:0000256" key="1">
    <source>
        <dbReference type="SAM" id="MobiDB-lite"/>
    </source>
</evidence>
<dbReference type="Pfam" id="PF13687">
    <property type="entry name" value="DUF4153"/>
    <property type="match status" value="1"/>
</dbReference>
<keyword evidence="2" id="KW-1133">Transmembrane helix</keyword>
<feature type="transmembrane region" description="Helical" evidence="2">
    <location>
        <begin position="106"/>
        <end position="124"/>
    </location>
</feature>
<evidence type="ECO:0000313" key="3">
    <source>
        <dbReference type="EMBL" id="CTP86121.1"/>
    </source>
</evidence>
<proteinExistence type="predicted"/>
<evidence type="ECO:0008006" key="5">
    <source>
        <dbReference type="Google" id="ProtNLM"/>
    </source>
</evidence>
<feature type="transmembrane region" description="Helical" evidence="2">
    <location>
        <begin position="145"/>
        <end position="168"/>
    </location>
</feature>
<keyword evidence="2" id="KW-0812">Transmembrane</keyword>
<gene>
    <name evidence="3" type="ORF">XTALMG727_1565</name>
</gene>
<feature type="region of interest" description="Disordered" evidence="1">
    <location>
        <begin position="579"/>
        <end position="602"/>
    </location>
</feature>
<sequence length="602" mass="66708">METAPDLPRQSRAFIVLVALLQGALLYLAQRGADAGWWPFAALGGRVCWYTLVLTVPTLTLLSVRRLSELRLWQHLIALALLVAALSAWAAWSATGAPGLRSANVLVPFGMAIGLGMFVLLPWLQCRLQHGHWLAPYRELFEHAWQNALTLALAWLFVGICWLVLWLWGALFALVKLEFFRELFRQSAFVYLATGSMFGLGLLIGRTQQRAVQVMRHILFAICTGLLPLLAFVAVLFALSLPFTGLQPLWETRAAAKILIALVAALVLFVNAVYQDGSATAPYPQWLRRLIDAGLLSLSLYALLALYALWLRIDQYGWSAERFNGVLVAVVACGYAFGYAWAVLRPDGRWLRPLAPVNRVMSWMVIALALASSSPLLDPYRIVVGNQLQRFADGRTAAADVDLSYLRFDSGRRGYQAAQSLRDAPGFAEDPAQRERLQRILQRTQRWGGDGDTSGEQRAQDRIAAAAELRQHIPLAAGSADPGDGWWQALLAGTLHDAGCLQRGDRCALLLRDLDGDGSDEALLCNDSDTFGMACRIHARRQDRWQDVARVHFSPSSPDRADAPFDALRAGKLGLVPRRWPDMSLPDARRAEISPEDHDQDD</sequence>
<feature type="transmembrane region" description="Helical" evidence="2">
    <location>
        <begin position="217"/>
        <end position="242"/>
    </location>
</feature>
<name>A0A0K2ZK33_9XANT</name>
<feature type="compositionally biased region" description="Basic and acidic residues" evidence="1">
    <location>
        <begin position="587"/>
        <end position="602"/>
    </location>
</feature>
<evidence type="ECO:0000256" key="2">
    <source>
        <dbReference type="SAM" id="Phobius"/>
    </source>
</evidence>
<keyword evidence="4" id="KW-1185">Reference proteome</keyword>
<evidence type="ECO:0000313" key="4">
    <source>
        <dbReference type="Proteomes" id="UP000046187"/>
    </source>
</evidence>